<evidence type="ECO:0000256" key="1">
    <source>
        <dbReference type="ARBA" id="ARBA00022448"/>
    </source>
</evidence>
<dbReference type="InterPro" id="IPR002324">
    <property type="entry name" value="Cyt_c_ID"/>
</dbReference>
<comment type="caution">
    <text evidence="9">The sequence shown here is derived from an EMBL/GenBank/DDBJ whole genome shotgun (WGS) entry which is preliminary data.</text>
</comment>
<feature type="binding site" description="covalent" evidence="6">
    <location>
        <position position="74"/>
    </location>
    <ligand>
        <name>heme c</name>
        <dbReference type="ChEBI" id="CHEBI:61717"/>
    </ligand>
</feature>
<feature type="domain" description="Cytochrome c" evidence="8">
    <location>
        <begin position="53"/>
        <end position="139"/>
    </location>
</feature>
<feature type="binding site" description="covalent" evidence="6">
    <location>
        <position position="117"/>
    </location>
    <ligand>
        <name>heme c</name>
        <dbReference type="ChEBI" id="CHEBI:61717"/>
    </ligand>
</feature>
<evidence type="ECO:0000313" key="10">
    <source>
        <dbReference type="Proteomes" id="UP000254876"/>
    </source>
</evidence>
<dbReference type="InterPro" id="IPR036909">
    <property type="entry name" value="Cyt_c-like_dom_sf"/>
</dbReference>
<protein>
    <submittedName>
        <fullName evidence="9">Cytochrome c8</fullName>
    </submittedName>
</protein>
<evidence type="ECO:0000256" key="3">
    <source>
        <dbReference type="ARBA" id="ARBA00022723"/>
    </source>
</evidence>
<evidence type="ECO:0000256" key="6">
    <source>
        <dbReference type="PIRSR" id="PIRSR602324-1"/>
    </source>
</evidence>
<keyword evidence="5 6" id="KW-0408">Iron</keyword>
<keyword evidence="3 6" id="KW-0479">Metal-binding</keyword>
<organism evidence="9 10">
    <name type="scientific">Elizabethkingia anophelis</name>
    <dbReference type="NCBI Taxonomy" id="1117645"/>
    <lineage>
        <taxon>Bacteria</taxon>
        <taxon>Pseudomonadati</taxon>
        <taxon>Bacteroidota</taxon>
        <taxon>Flavobacteriia</taxon>
        <taxon>Flavobacteriales</taxon>
        <taxon>Weeksellaceae</taxon>
        <taxon>Elizabethkingia</taxon>
    </lineage>
</organism>
<dbReference type="GO" id="GO:0020037">
    <property type="term" value="F:heme binding"/>
    <property type="evidence" value="ECO:0007669"/>
    <property type="project" value="InterPro"/>
</dbReference>
<accession>A0A7Z7PY29</accession>
<dbReference type="EMBL" id="UFYD01000001">
    <property type="protein sequence ID" value="STD11772.1"/>
    <property type="molecule type" value="Genomic_DNA"/>
</dbReference>
<dbReference type="GO" id="GO:0005506">
    <property type="term" value="F:iron ion binding"/>
    <property type="evidence" value="ECO:0007669"/>
    <property type="project" value="InterPro"/>
</dbReference>
<evidence type="ECO:0000313" key="9">
    <source>
        <dbReference type="EMBL" id="STD11772.1"/>
    </source>
</evidence>
<dbReference type="PROSITE" id="PS51007">
    <property type="entry name" value="CYTC"/>
    <property type="match status" value="1"/>
</dbReference>
<gene>
    <name evidence="9" type="ORF">NCTC10588_03475</name>
</gene>
<dbReference type="RefSeq" id="WP_081321071.1">
    <property type="nucleotide sequence ID" value="NZ_UFYD01000001.1"/>
</dbReference>
<sequence length="140" mass="14870">MKAQLINTAMILSVLAINLSCSDKSGTTPIPVPEPSTEQAPSQPVSAAEPAVAPNTSGNPSLTLIERADCLACHKIDAKLIGPSYQDVAAKYTEKDIDQLAQKIIDGGKGNWGDIPMTPHEGLSKDDAQQMVKYILSLKK</sequence>
<dbReference type="PRINTS" id="PR00606">
    <property type="entry name" value="CYTCHROMECID"/>
</dbReference>
<feature type="compositionally biased region" description="Polar residues" evidence="7">
    <location>
        <begin position="36"/>
        <end position="45"/>
    </location>
</feature>
<evidence type="ECO:0000256" key="5">
    <source>
        <dbReference type="ARBA" id="ARBA00023004"/>
    </source>
</evidence>
<dbReference type="InterPro" id="IPR009056">
    <property type="entry name" value="Cyt_c-like_dom"/>
</dbReference>
<keyword evidence="1" id="KW-0813">Transport</keyword>
<evidence type="ECO:0000256" key="2">
    <source>
        <dbReference type="ARBA" id="ARBA00022617"/>
    </source>
</evidence>
<dbReference type="AlphaFoldDB" id="A0A7Z7PY29"/>
<keyword evidence="4" id="KW-0249">Electron transport</keyword>
<dbReference type="Gene3D" id="1.10.760.10">
    <property type="entry name" value="Cytochrome c-like domain"/>
    <property type="match status" value="1"/>
</dbReference>
<dbReference type="Pfam" id="PF00034">
    <property type="entry name" value="Cytochrom_C"/>
    <property type="match status" value="1"/>
</dbReference>
<reference evidence="9 10" key="1">
    <citation type="submission" date="2018-06" db="EMBL/GenBank/DDBJ databases">
        <authorList>
            <consortium name="Pathogen Informatics"/>
            <person name="Doyle S."/>
        </authorList>
    </citation>
    <scope>NUCLEOTIDE SEQUENCE [LARGE SCALE GENOMIC DNA]</scope>
    <source>
        <strain evidence="9 10">NCTC10588</strain>
    </source>
</reference>
<dbReference type="SUPFAM" id="SSF46626">
    <property type="entry name" value="Cytochrome c"/>
    <property type="match status" value="1"/>
</dbReference>
<comment type="PTM">
    <text evidence="6">Binds 1 heme c group covalently per subunit.</text>
</comment>
<keyword evidence="2 6" id="KW-0349">Heme</keyword>
<dbReference type="Proteomes" id="UP000254876">
    <property type="component" value="Unassembled WGS sequence"/>
</dbReference>
<proteinExistence type="predicted"/>
<feature type="binding site" description="covalent" evidence="6">
    <location>
        <position position="70"/>
    </location>
    <ligand>
        <name>heme c</name>
        <dbReference type="ChEBI" id="CHEBI:61717"/>
    </ligand>
</feature>
<name>A0A7Z7PY29_9FLAO</name>
<evidence type="ECO:0000256" key="4">
    <source>
        <dbReference type="ARBA" id="ARBA00022982"/>
    </source>
</evidence>
<feature type="region of interest" description="Disordered" evidence="7">
    <location>
        <begin position="27"/>
        <end position="59"/>
    </location>
</feature>
<dbReference type="GO" id="GO:0009055">
    <property type="term" value="F:electron transfer activity"/>
    <property type="evidence" value="ECO:0007669"/>
    <property type="project" value="InterPro"/>
</dbReference>
<evidence type="ECO:0000259" key="8">
    <source>
        <dbReference type="PROSITE" id="PS51007"/>
    </source>
</evidence>
<evidence type="ECO:0000256" key="7">
    <source>
        <dbReference type="SAM" id="MobiDB-lite"/>
    </source>
</evidence>